<dbReference type="CDD" id="cd04301">
    <property type="entry name" value="NAT_SF"/>
    <property type="match status" value="1"/>
</dbReference>
<name>A0A3B7MVP2_9BACT</name>
<evidence type="ECO:0000313" key="3">
    <source>
        <dbReference type="Proteomes" id="UP000263900"/>
    </source>
</evidence>
<feature type="domain" description="N-acetyltransferase" evidence="1">
    <location>
        <begin position="6"/>
        <end position="157"/>
    </location>
</feature>
<sequence length="157" mass="17962">MESGIQLIKAASRQEFEDGKTLFQQYAQSLHFDLGFQQFDKELDTIATKYNAPEGALILAYDNGKPIACIAVRQLEDQVAELKRMYVNPAWRGHQLGQRLLTAALTEAKKLRYRSIRLDTVPEMQSAIKLYHAFGFVVIDPYRYNPMPGAIYMEKTL</sequence>
<dbReference type="KEGG" id="pseg:D3H65_06885"/>
<dbReference type="Proteomes" id="UP000263900">
    <property type="component" value="Chromosome"/>
</dbReference>
<dbReference type="Gene3D" id="3.40.630.30">
    <property type="match status" value="1"/>
</dbReference>
<gene>
    <name evidence="2" type="ORF">D3H65_06885</name>
</gene>
<dbReference type="AlphaFoldDB" id="A0A3B7MVP2"/>
<dbReference type="InterPro" id="IPR016181">
    <property type="entry name" value="Acyl_CoA_acyltransferase"/>
</dbReference>
<dbReference type="InterPro" id="IPR000182">
    <property type="entry name" value="GNAT_dom"/>
</dbReference>
<keyword evidence="2" id="KW-0808">Transferase</keyword>
<dbReference type="SUPFAM" id="SSF55729">
    <property type="entry name" value="Acyl-CoA N-acyltransferases (Nat)"/>
    <property type="match status" value="1"/>
</dbReference>
<organism evidence="2 3">
    <name type="scientific">Paraflavitalea soli</name>
    <dbReference type="NCBI Taxonomy" id="2315862"/>
    <lineage>
        <taxon>Bacteria</taxon>
        <taxon>Pseudomonadati</taxon>
        <taxon>Bacteroidota</taxon>
        <taxon>Chitinophagia</taxon>
        <taxon>Chitinophagales</taxon>
        <taxon>Chitinophagaceae</taxon>
        <taxon>Paraflavitalea</taxon>
    </lineage>
</organism>
<protein>
    <submittedName>
        <fullName evidence="2">GNAT family N-acetyltransferase</fullName>
    </submittedName>
</protein>
<dbReference type="InterPro" id="IPR052777">
    <property type="entry name" value="Acetyltransferase_Enz"/>
</dbReference>
<accession>A0A3B7MVP2</accession>
<dbReference type="Pfam" id="PF00583">
    <property type="entry name" value="Acetyltransf_1"/>
    <property type="match status" value="1"/>
</dbReference>
<proteinExistence type="predicted"/>
<dbReference type="PANTHER" id="PTHR43305">
    <property type="entry name" value="FAMILY N-ACETYLTRANSFERASE, PUTATIVE (AFU_ORTHOLOGUE AFUA_2G01380)-RELATED"/>
    <property type="match status" value="1"/>
</dbReference>
<evidence type="ECO:0000313" key="2">
    <source>
        <dbReference type="EMBL" id="AXY78544.1"/>
    </source>
</evidence>
<keyword evidence="3" id="KW-1185">Reference proteome</keyword>
<dbReference type="RefSeq" id="WP_119054416.1">
    <property type="nucleotide sequence ID" value="NZ_CP032157.1"/>
</dbReference>
<reference evidence="2 3" key="1">
    <citation type="submission" date="2018-09" db="EMBL/GenBank/DDBJ databases">
        <title>Genome sequencing of strain 6GH32-13.</title>
        <authorList>
            <person name="Weon H.-Y."/>
            <person name="Heo J."/>
            <person name="Kwon S.-W."/>
        </authorList>
    </citation>
    <scope>NUCLEOTIDE SEQUENCE [LARGE SCALE GENOMIC DNA]</scope>
    <source>
        <strain evidence="2 3">5GH32-13</strain>
    </source>
</reference>
<dbReference type="OrthoDB" id="9803233at2"/>
<dbReference type="GO" id="GO:0016747">
    <property type="term" value="F:acyltransferase activity, transferring groups other than amino-acyl groups"/>
    <property type="evidence" value="ECO:0007669"/>
    <property type="project" value="InterPro"/>
</dbReference>
<evidence type="ECO:0000259" key="1">
    <source>
        <dbReference type="PROSITE" id="PS51186"/>
    </source>
</evidence>
<dbReference type="PROSITE" id="PS51186">
    <property type="entry name" value="GNAT"/>
    <property type="match status" value="1"/>
</dbReference>
<dbReference type="PANTHER" id="PTHR43305:SF1">
    <property type="entry name" value="FAMILY N-ACETYLTRANSFERASE, PUTATIVE (AFU_ORTHOLOGUE AFUA_2G01380)-RELATED"/>
    <property type="match status" value="1"/>
</dbReference>
<dbReference type="EMBL" id="CP032157">
    <property type="protein sequence ID" value="AXY78544.1"/>
    <property type="molecule type" value="Genomic_DNA"/>
</dbReference>